<reference evidence="2 3" key="1">
    <citation type="submission" date="2011-09" db="EMBL/GenBank/DDBJ databases">
        <authorList>
            <person name="Carlier A."/>
        </authorList>
    </citation>
    <scope>NUCLEOTIDE SEQUENCE [LARGE SCALE GENOMIC DNA]</scope>
    <source>
        <strain evidence="2 3">UZHbot1</strain>
    </source>
</reference>
<dbReference type="SUPFAM" id="SSF51197">
    <property type="entry name" value="Clavaminate synthase-like"/>
    <property type="match status" value="1"/>
</dbReference>
<dbReference type="EMBL" id="CAFE01000020">
    <property type="protein sequence ID" value="CCD35831.1"/>
    <property type="molecule type" value="Genomic_DNA"/>
</dbReference>
<gene>
    <name evidence="2" type="ORF">BKIR_c114_0657</name>
</gene>
<dbReference type="PANTHER" id="PTHR12480">
    <property type="entry name" value="ARGININE DEMETHYLASE AND LYSYL-HYDROXYLASE JMJD"/>
    <property type="match status" value="1"/>
</dbReference>
<dbReference type="InterPro" id="IPR041667">
    <property type="entry name" value="Cupin_8"/>
</dbReference>
<dbReference type="Gene3D" id="2.60.120.650">
    <property type="entry name" value="Cupin"/>
    <property type="match status" value="1"/>
</dbReference>
<evidence type="ECO:0000313" key="2">
    <source>
        <dbReference type="EMBL" id="CCD35831.1"/>
    </source>
</evidence>
<dbReference type="GO" id="GO:0045905">
    <property type="term" value="P:positive regulation of translational termination"/>
    <property type="evidence" value="ECO:0007669"/>
    <property type="project" value="TreeGrafter"/>
</dbReference>
<sequence length="263" mass="31053">MNSVERTNFLPIDRRDALSCEEFVQQYAMPGKPVVLTGIMQDWEAARLWNLEYFKRHHGNVMIAARRSDDYERTITMPLADYIDSLGDPHMHFYLKDWVFENDIPDLRTQYRVPRHFANWATCLPGKWQPKWRWLYIGPASSASHLHVDFLLTSAWNALFVGSKRWFAYSPDQAQYMYRGAVDAFRPDLDRFPLFAHARAHIHVQQPGEIMYIPATWWHAVRNEEPSLALSENFINAVNARYFLKPSVIARFCRYADHPFWVK</sequence>
<dbReference type="BioCyc" id="CBUR1055526:G10QW-311-MONOMER"/>
<dbReference type="Proteomes" id="UP000003511">
    <property type="component" value="Unassembled WGS sequence"/>
</dbReference>
<dbReference type="GO" id="GO:0043565">
    <property type="term" value="F:sequence-specific DNA binding"/>
    <property type="evidence" value="ECO:0007669"/>
    <property type="project" value="TreeGrafter"/>
</dbReference>
<dbReference type="InterPro" id="IPR050910">
    <property type="entry name" value="JMJD6_ArgDemeth/LysHydrox"/>
</dbReference>
<feature type="domain" description="JmjC" evidence="1">
    <location>
        <begin position="102"/>
        <end position="251"/>
    </location>
</feature>
<dbReference type="GO" id="GO:0005737">
    <property type="term" value="C:cytoplasm"/>
    <property type="evidence" value="ECO:0007669"/>
    <property type="project" value="TreeGrafter"/>
</dbReference>
<keyword evidence="3" id="KW-1185">Reference proteome</keyword>
<dbReference type="InterPro" id="IPR003347">
    <property type="entry name" value="JmjC_dom"/>
</dbReference>
<dbReference type="STRING" id="1055526.BKIR_c114_0657"/>
<protein>
    <submittedName>
        <fullName evidence="2">JmjC domain protein</fullName>
    </submittedName>
</protein>
<dbReference type="PANTHER" id="PTHR12480:SF6">
    <property type="entry name" value="2-OXOGLUTARATE AND IRON-DEPENDENT OXYGENASE JMJD4"/>
    <property type="match status" value="1"/>
</dbReference>
<dbReference type="SMART" id="SM00558">
    <property type="entry name" value="JmjC"/>
    <property type="match status" value="1"/>
</dbReference>
<dbReference type="Pfam" id="PF13621">
    <property type="entry name" value="Cupin_8"/>
    <property type="match status" value="1"/>
</dbReference>
<dbReference type="HOGENOM" id="CLU_016785_1_0_4"/>
<dbReference type="GO" id="GO:0016706">
    <property type="term" value="F:2-oxoglutarate-dependent dioxygenase activity"/>
    <property type="evidence" value="ECO:0007669"/>
    <property type="project" value="TreeGrafter"/>
</dbReference>
<proteinExistence type="predicted"/>
<evidence type="ECO:0000259" key="1">
    <source>
        <dbReference type="PROSITE" id="PS51184"/>
    </source>
</evidence>
<comment type="caution">
    <text evidence="2">The sequence shown here is derived from an EMBL/GenBank/DDBJ whole genome shotgun (WGS) entry which is preliminary data.</text>
</comment>
<evidence type="ECO:0000313" key="3">
    <source>
        <dbReference type="Proteomes" id="UP000003511"/>
    </source>
</evidence>
<dbReference type="PROSITE" id="PS51184">
    <property type="entry name" value="JMJC"/>
    <property type="match status" value="1"/>
</dbReference>
<dbReference type="AlphaFoldDB" id="G4M3V4"/>
<accession>G4M3V4</accession>
<reference evidence="2 3" key="2">
    <citation type="submission" date="2011-10" db="EMBL/GenBank/DDBJ databases">
        <title>Draft genome sequence of Candidatus Burkholderia kirkii.</title>
        <authorList>
            <person name="Carlier A.L."/>
            <person name="Eberl L."/>
        </authorList>
    </citation>
    <scope>NUCLEOTIDE SEQUENCE [LARGE SCALE GENOMIC DNA]</scope>
    <source>
        <strain evidence="2 3">UZHbot1</strain>
    </source>
</reference>
<name>G4M3V4_9BURK</name>
<organism evidence="2 3">
    <name type="scientific">Candidatus Paraburkholderia kirkii UZHbot1</name>
    <dbReference type="NCBI Taxonomy" id="1055526"/>
    <lineage>
        <taxon>Bacteria</taxon>
        <taxon>Pseudomonadati</taxon>
        <taxon>Pseudomonadota</taxon>
        <taxon>Betaproteobacteria</taxon>
        <taxon>Burkholderiales</taxon>
        <taxon>Burkholderiaceae</taxon>
        <taxon>Paraburkholderia</taxon>
    </lineage>
</organism>